<feature type="transmembrane region" description="Helical" evidence="6">
    <location>
        <begin position="184"/>
        <end position="209"/>
    </location>
</feature>
<comment type="subcellular location">
    <subcellularLocation>
        <location evidence="1">Membrane</location>
        <topology evidence="1">Multi-pass membrane protein</topology>
    </subcellularLocation>
</comment>
<dbReference type="RefSeq" id="WP_286211377.1">
    <property type="nucleotide sequence ID" value="NZ_AP027452.1"/>
</dbReference>
<feature type="transmembrane region" description="Helical" evidence="6">
    <location>
        <begin position="64"/>
        <end position="83"/>
    </location>
</feature>
<feature type="domain" description="EamA" evidence="7">
    <location>
        <begin position="6"/>
        <end position="138"/>
    </location>
</feature>
<feature type="transmembrane region" description="Helical" evidence="6">
    <location>
        <begin position="152"/>
        <end position="172"/>
    </location>
</feature>
<organism evidence="8 9">
    <name type="scientific">Mycolicibacterium mageritense</name>
    <name type="common">Mycobacterium mageritense</name>
    <dbReference type="NCBI Taxonomy" id="53462"/>
    <lineage>
        <taxon>Bacteria</taxon>
        <taxon>Bacillati</taxon>
        <taxon>Actinomycetota</taxon>
        <taxon>Actinomycetes</taxon>
        <taxon>Mycobacteriales</taxon>
        <taxon>Mycobacteriaceae</taxon>
        <taxon>Mycolicibacterium</taxon>
    </lineage>
</organism>
<evidence type="ECO:0000259" key="7">
    <source>
        <dbReference type="Pfam" id="PF00892"/>
    </source>
</evidence>
<dbReference type="InterPro" id="IPR050638">
    <property type="entry name" value="AA-Vitamin_Transporters"/>
</dbReference>
<keyword evidence="5 6" id="KW-0472">Membrane</keyword>
<feature type="transmembrane region" description="Helical" evidence="6">
    <location>
        <begin position="271"/>
        <end position="291"/>
    </location>
</feature>
<evidence type="ECO:0000256" key="6">
    <source>
        <dbReference type="SAM" id="Phobius"/>
    </source>
</evidence>
<comment type="similarity">
    <text evidence="2">Belongs to the EamA transporter family.</text>
</comment>
<dbReference type="Pfam" id="PF00892">
    <property type="entry name" value="EamA"/>
    <property type="match status" value="2"/>
</dbReference>
<feature type="transmembrane region" description="Helical" evidence="6">
    <location>
        <begin position="245"/>
        <end position="265"/>
    </location>
</feature>
<dbReference type="PANTHER" id="PTHR32322:SF2">
    <property type="entry name" value="EAMA DOMAIN-CONTAINING PROTEIN"/>
    <property type="match status" value="1"/>
</dbReference>
<dbReference type="SUPFAM" id="SSF103481">
    <property type="entry name" value="Multidrug resistance efflux transporter EmrE"/>
    <property type="match status" value="2"/>
</dbReference>
<feature type="domain" description="EamA" evidence="7">
    <location>
        <begin position="154"/>
        <end position="286"/>
    </location>
</feature>
<feature type="transmembrane region" description="Helical" evidence="6">
    <location>
        <begin position="89"/>
        <end position="110"/>
    </location>
</feature>
<protein>
    <recommendedName>
        <fullName evidence="7">EamA domain-containing protein</fullName>
    </recommendedName>
</protein>
<proteinExistence type="inferred from homology"/>
<sequence length="311" mass="30847">MAAGNGSLAVIAAAVLWGTTGTVATFAPGVGPLAVGAAAMGIGGLLQALAAARIIRAHRVALLGNWRLIGLSAVATAVYPLAFYTSMRLAGVAVGTVVTIGSAPAISALIERIADKRRLSRRWVLGAGLGVAGIVLLTVARSAHAGTSATHPLAGIALGVAAAATYALYSWGAGRMMGTIPSRAVMGTVFGVGGVLLLPVLVATGAPIVASAQNLTAVAYLAIVPMFLGYVLFGRGLATLPVSTVTTLTLLESAVAAFCAVVVVGEQLAPSGWVGVGLIFVSLVLTAHAAAQSVATKAGEPPRSEVPSTIV</sequence>
<dbReference type="InterPro" id="IPR000620">
    <property type="entry name" value="EamA_dom"/>
</dbReference>
<keyword evidence="3 6" id="KW-0812">Transmembrane</keyword>
<evidence type="ECO:0000256" key="1">
    <source>
        <dbReference type="ARBA" id="ARBA00004141"/>
    </source>
</evidence>
<dbReference type="PANTHER" id="PTHR32322">
    <property type="entry name" value="INNER MEMBRANE TRANSPORTER"/>
    <property type="match status" value="1"/>
</dbReference>
<dbReference type="EMBL" id="AP027452">
    <property type="protein sequence ID" value="BDY30575.1"/>
    <property type="molecule type" value="Genomic_DNA"/>
</dbReference>
<feature type="transmembrane region" description="Helical" evidence="6">
    <location>
        <begin position="215"/>
        <end position="233"/>
    </location>
</feature>
<feature type="transmembrane region" description="Helical" evidence="6">
    <location>
        <begin position="122"/>
        <end position="140"/>
    </location>
</feature>
<dbReference type="Proteomes" id="UP001241092">
    <property type="component" value="Chromosome"/>
</dbReference>
<evidence type="ECO:0000256" key="3">
    <source>
        <dbReference type="ARBA" id="ARBA00022692"/>
    </source>
</evidence>
<evidence type="ECO:0000256" key="4">
    <source>
        <dbReference type="ARBA" id="ARBA00022989"/>
    </source>
</evidence>
<feature type="transmembrane region" description="Helical" evidence="6">
    <location>
        <begin position="34"/>
        <end position="52"/>
    </location>
</feature>
<evidence type="ECO:0000313" key="8">
    <source>
        <dbReference type="EMBL" id="BDY30575.1"/>
    </source>
</evidence>
<dbReference type="AlphaFoldDB" id="A0AAI8TY05"/>
<reference evidence="8" key="1">
    <citation type="submission" date="2023-03" db="EMBL/GenBank/DDBJ databases">
        <title>Draft genome sequence of a Mycolicibacterium mageritense strain H4_3_1 isolated from a hybrid biological-inorganic system reactor.</title>
        <authorList>
            <person name="Feng X."/>
            <person name="Kazama D."/>
            <person name="Sato K."/>
            <person name="Kobayashi H."/>
        </authorList>
    </citation>
    <scope>NUCLEOTIDE SEQUENCE</scope>
    <source>
        <strain evidence="8">H4_3_1</strain>
    </source>
</reference>
<evidence type="ECO:0000256" key="5">
    <source>
        <dbReference type="ARBA" id="ARBA00023136"/>
    </source>
</evidence>
<gene>
    <name evidence="8" type="ORF">hbim_04519</name>
</gene>
<evidence type="ECO:0000313" key="9">
    <source>
        <dbReference type="Proteomes" id="UP001241092"/>
    </source>
</evidence>
<keyword evidence="4 6" id="KW-1133">Transmembrane helix</keyword>
<evidence type="ECO:0000256" key="2">
    <source>
        <dbReference type="ARBA" id="ARBA00007362"/>
    </source>
</evidence>
<accession>A0AAI8TY05</accession>
<dbReference type="GO" id="GO:0016020">
    <property type="term" value="C:membrane"/>
    <property type="evidence" value="ECO:0007669"/>
    <property type="project" value="UniProtKB-SubCell"/>
</dbReference>
<dbReference type="InterPro" id="IPR037185">
    <property type="entry name" value="EmrE-like"/>
</dbReference>
<name>A0AAI8TY05_MYCME</name>